<dbReference type="PANTHER" id="PTHR23408:SF3">
    <property type="entry name" value="METHYLMALONIC ACIDURIA TYPE A PROTEIN, MITOCHONDRIAL"/>
    <property type="match status" value="1"/>
</dbReference>
<name>A0A109BI37_HYPSL</name>
<dbReference type="Proteomes" id="UP000059074">
    <property type="component" value="Unassembled WGS sequence"/>
</dbReference>
<dbReference type="SUPFAM" id="SSF52540">
    <property type="entry name" value="P-loop containing nucleoside triphosphate hydrolases"/>
    <property type="match status" value="1"/>
</dbReference>
<gene>
    <name evidence="2" type="ORF">APY04_1632</name>
</gene>
<evidence type="ECO:0000313" key="3">
    <source>
        <dbReference type="Proteomes" id="UP000059074"/>
    </source>
</evidence>
<dbReference type="GO" id="GO:0005737">
    <property type="term" value="C:cytoplasm"/>
    <property type="evidence" value="ECO:0007669"/>
    <property type="project" value="TreeGrafter"/>
</dbReference>
<dbReference type="Gene3D" id="1.20.5.170">
    <property type="match status" value="1"/>
</dbReference>
<dbReference type="AlphaFoldDB" id="A0A109BI37"/>
<dbReference type="STRING" id="121290.APY04_1632"/>
<dbReference type="Pfam" id="PF03308">
    <property type="entry name" value="MeaB"/>
    <property type="match status" value="1"/>
</dbReference>
<dbReference type="RefSeq" id="WP_068461453.1">
    <property type="nucleotide sequence ID" value="NZ_JAEFBX010000002.1"/>
</dbReference>
<dbReference type="OrthoDB" id="9778292at2"/>
<dbReference type="PATRIC" id="fig|121290.4.peg.122"/>
<dbReference type="EMBL" id="LMTR01000047">
    <property type="protein sequence ID" value="KWT69201.1"/>
    <property type="molecule type" value="Genomic_DNA"/>
</dbReference>
<protein>
    <submittedName>
        <fullName evidence="2">Putative periplasmic protein kinase ArgK and related GTPases of G3E family</fullName>
    </submittedName>
</protein>
<dbReference type="CDD" id="cd03114">
    <property type="entry name" value="MMAA-like"/>
    <property type="match status" value="1"/>
</dbReference>
<organism evidence="2 3">
    <name type="scientific">Hyphomicrobium sulfonivorans</name>
    <dbReference type="NCBI Taxonomy" id="121290"/>
    <lineage>
        <taxon>Bacteria</taxon>
        <taxon>Pseudomonadati</taxon>
        <taxon>Pseudomonadota</taxon>
        <taxon>Alphaproteobacteria</taxon>
        <taxon>Hyphomicrobiales</taxon>
        <taxon>Hyphomicrobiaceae</taxon>
        <taxon>Hyphomicrobium</taxon>
    </lineage>
</organism>
<keyword evidence="2" id="KW-0418">Kinase</keyword>
<comment type="similarity">
    <text evidence="1">Belongs to the SIMIBI class G3E GTPase family. ArgK/MeaB subfamily.</text>
</comment>
<accession>A0A109BI37</accession>
<sequence>MQPATVSTPSIDAYVKGVLAGDRAMLARAITLVESTKPAHSALAQQLLQALLPHTGGSIRLGITGVPGVGKSTTIDMLGTNLVKAGHTVAVLAVDPTSKRTGGSILGDKTRMSQLAQEPLAFIRPSPSSCTLGGVTRKTRETMALCEAAGFDIVIVETVGVGQSEIAVADMVDFFLVLLLAGGGDDLQGIKKGIIEIADMIAINKADGDNILRAERAAAEYRGAMQILTPSSPNWTPPVITISGAHNKDLDKLWAKILDYRRDLGESGELQERRQKQAVAWMHDMLSDRIMETVHANPRVSARMQSIEADVRQGRLLPTLAVDEIMGLIGFSA</sequence>
<dbReference type="GO" id="GO:0003924">
    <property type="term" value="F:GTPase activity"/>
    <property type="evidence" value="ECO:0007669"/>
    <property type="project" value="InterPro"/>
</dbReference>
<keyword evidence="3" id="KW-1185">Reference proteome</keyword>
<dbReference type="InterPro" id="IPR005129">
    <property type="entry name" value="GTPase_ArgK"/>
</dbReference>
<dbReference type="InterPro" id="IPR027417">
    <property type="entry name" value="P-loop_NTPase"/>
</dbReference>
<reference evidence="2 3" key="1">
    <citation type="submission" date="2015-10" db="EMBL/GenBank/DDBJ databases">
        <title>Transcriptomic analysis of a linuron degrading triple-species bacterial consortium.</title>
        <authorList>
            <person name="Albers P."/>
        </authorList>
    </citation>
    <scope>NUCLEOTIDE SEQUENCE [LARGE SCALE GENOMIC DNA]</scope>
    <source>
        <strain evidence="2 3">WDL6</strain>
    </source>
</reference>
<proteinExistence type="inferred from homology"/>
<comment type="caution">
    <text evidence="2">The sequence shown here is derived from an EMBL/GenBank/DDBJ whole genome shotgun (WGS) entry which is preliminary data.</text>
</comment>
<dbReference type="NCBIfam" id="NF006958">
    <property type="entry name" value="PRK09435.1"/>
    <property type="match status" value="1"/>
</dbReference>
<dbReference type="Gene3D" id="1.10.287.130">
    <property type="match status" value="1"/>
</dbReference>
<dbReference type="PANTHER" id="PTHR23408">
    <property type="entry name" value="METHYLMALONYL-COA MUTASE"/>
    <property type="match status" value="1"/>
</dbReference>
<dbReference type="NCBIfam" id="TIGR00750">
    <property type="entry name" value="lao"/>
    <property type="match status" value="1"/>
</dbReference>
<dbReference type="GO" id="GO:0005525">
    <property type="term" value="F:GTP binding"/>
    <property type="evidence" value="ECO:0007669"/>
    <property type="project" value="InterPro"/>
</dbReference>
<dbReference type="Gene3D" id="3.40.50.300">
    <property type="entry name" value="P-loop containing nucleotide triphosphate hydrolases"/>
    <property type="match status" value="1"/>
</dbReference>
<dbReference type="GO" id="GO:0016301">
    <property type="term" value="F:kinase activity"/>
    <property type="evidence" value="ECO:0007669"/>
    <property type="project" value="UniProtKB-KW"/>
</dbReference>
<evidence type="ECO:0000313" key="2">
    <source>
        <dbReference type="EMBL" id="KWT69201.1"/>
    </source>
</evidence>
<evidence type="ECO:0000256" key="1">
    <source>
        <dbReference type="ARBA" id="ARBA00009625"/>
    </source>
</evidence>
<keyword evidence="2" id="KW-0808">Transferase</keyword>